<dbReference type="Proteomes" id="UP000499080">
    <property type="component" value="Unassembled WGS sequence"/>
</dbReference>
<keyword evidence="2" id="KW-1185">Reference proteome</keyword>
<evidence type="ECO:0000313" key="1">
    <source>
        <dbReference type="EMBL" id="GBN46937.1"/>
    </source>
</evidence>
<gene>
    <name evidence="1" type="ORF">AVEN_90639_1</name>
</gene>
<proteinExistence type="predicted"/>
<accession>A0A4Y2P9N0</accession>
<sequence>MSFSCVTIPILLSKFKNCCKSSSGKYGATPYSPDSAPSLGSKHLSETMFSSNSDVKTAAENWINGQGRDSYQARLKKLVLGSDKCLNRFGDYAEK</sequence>
<dbReference type="OrthoDB" id="6431520at2759"/>
<organism evidence="1 2">
    <name type="scientific">Araneus ventricosus</name>
    <name type="common">Orbweaver spider</name>
    <name type="synonym">Epeira ventricosa</name>
    <dbReference type="NCBI Taxonomy" id="182803"/>
    <lineage>
        <taxon>Eukaryota</taxon>
        <taxon>Metazoa</taxon>
        <taxon>Ecdysozoa</taxon>
        <taxon>Arthropoda</taxon>
        <taxon>Chelicerata</taxon>
        <taxon>Arachnida</taxon>
        <taxon>Araneae</taxon>
        <taxon>Araneomorphae</taxon>
        <taxon>Entelegynae</taxon>
        <taxon>Araneoidea</taxon>
        <taxon>Araneidae</taxon>
        <taxon>Araneus</taxon>
    </lineage>
</organism>
<dbReference type="AlphaFoldDB" id="A0A4Y2P9N0"/>
<dbReference type="EMBL" id="BGPR01010589">
    <property type="protein sequence ID" value="GBN46937.1"/>
    <property type="molecule type" value="Genomic_DNA"/>
</dbReference>
<protein>
    <submittedName>
        <fullName evidence="1">Uncharacterized protein</fullName>
    </submittedName>
</protein>
<comment type="caution">
    <text evidence="1">The sequence shown here is derived from an EMBL/GenBank/DDBJ whole genome shotgun (WGS) entry which is preliminary data.</text>
</comment>
<name>A0A4Y2P9N0_ARAVE</name>
<evidence type="ECO:0000313" key="2">
    <source>
        <dbReference type="Proteomes" id="UP000499080"/>
    </source>
</evidence>
<reference evidence="1 2" key="1">
    <citation type="journal article" date="2019" name="Sci. Rep.">
        <title>Orb-weaving spider Araneus ventricosus genome elucidates the spidroin gene catalogue.</title>
        <authorList>
            <person name="Kono N."/>
            <person name="Nakamura H."/>
            <person name="Ohtoshi R."/>
            <person name="Moran D.A.P."/>
            <person name="Shinohara A."/>
            <person name="Yoshida Y."/>
            <person name="Fujiwara M."/>
            <person name="Mori M."/>
            <person name="Tomita M."/>
            <person name="Arakawa K."/>
        </authorList>
    </citation>
    <scope>NUCLEOTIDE SEQUENCE [LARGE SCALE GENOMIC DNA]</scope>
</reference>